<organism evidence="1 2">
    <name type="scientific">Natrinema versiforme</name>
    <dbReference type="NCBI Taxonomy" id="88724"/>
    <lineage>
        <taxon>Archaea</taxon>
        <taxon>Methanobacteriati</taxon>
        <taxon>Methanobacteriota</taxon>
        <taxon>Stenosarchaea group</taxon>
        <taxon>Halobacteria</taxon>
        <taxon>Halobacteriales</taxon>
        <taxon>Natrialbaceae</taxon>
        <taxon>Natrinema</taxon>
    </lineage>
</organism>
<dbReference type="OrthoDB" id="306984at2157"/>
<dbReference type="KEGG" id="nvr:FEJ81_04715"/>
<dbReference type="EMBL" id="CP040330">
    <property type="protein sequence ID" value="QCS41688.1"/>
    <property type="molecule type" value="Genomic_DNA"/>
</dbReference>
<sequence>MIGPRVVSIIVVSIITATVLASGPLVPVELTTYESPCEGGSLSSEGNAVIQPSSIPESATLTRSEFGAEVWKLDVPDATVRATDVQGCVRVTYEISISELGITSLSAVTVSEESPEMLHVSMSETTLSPDRVSEEQYDAEVRLTYHGVENQTTVERTLIRRNITVEVAA</sequence>
<reference evidence="2" key="1">
    <citation type="submission" date="2019-05" db="EMBL/GenBank/DDBJ databases">
        <title>Genome sequence and methylation pattern of the halophilic Archaeon Natrinema versiforme BOL5-4.</title>
        <authorList>
            <person name="DasSarma P."/>
            <person name="Anton B.P."/>
            <person name="DasSarma S.L."/>
            <person name="Martinez F.L."/>
            <person name="Guzman D."/>
            <person name="Roberts R.J."/>
            <person name="DasSarma S."/>
        </authorList>
    </citation>
    <scope>NUCLEOTIDE SEQUENCE [LARGE SCALE GENOMIC DNA]</scope>
    <source>
        <strain evidence="2">BOL5-4</strain>
    </source>
</reference>
<dbReference type="RefSeq" id="WP_138244190.1">
    <property type="nucleotide sequence ID" value="NZ_CP040330.1"/>
</dbReference>
<name>A0A4P8WEK0_9EURY</name>
<dbReference type="AlphaFoldDB" id="A0A4P8WEK0"/>
<evidence type="ECO:0000313" key="1">
    <source>
        <dbReference type="EMBL" id="QCS41688.1"/>
    </source>
</evidence>
<dbReference type="GeneID" id="40264549"/>
<proteinExistence type="predicted"/>
<accession>A0A4P8WEK0</accession>
<protein>
    <submittedName>
        <fullName evidence="1">Uncharacterized protein</fullName>
    </submittedName>
</protein>
<gene>
    <name evidence="1" type="ORF">FEJ81_04715</name>
</gene>
<dbReference type="Proteomes" id="UP000302218">
    <property type="component" value="Chromosome"/>
</dbReference>
<evidence type="ECO:0000313" key="2">
    <source>
        <dbReference type="Proteomes" id="UP000302218"/>
    </source>
</evidence>